<dbReference type="SUPFAM" id="SSF52058">
    <property type="entry name" value="L domain-like"/>
    <property type="match status" value="1"/>
</dbReference>
<dbReference type="Gene3D" id="1.10.8.430">
    <property type="entry name" value="Helical domain of apoptotic protease-activating factors"/>
    <property type="match status" value="1"/>
</dbReference>
<dbReference type="Gene3D" id="3.80.10.10">
    <property type="entry name" value="Ribonuclease Inhibitor"/>
    <property type="match status" value="2"/>
</dbReference>
<dbReference type="PRINTS" id="PR00364">
    <property type="entry name" value="DISEASERSIST"/>
</dbReference>
<keyword evidence="8" id="KW-1185">Reference proteome</keyword>
<evidence type="ECO:0000313" key="8">
    <source>
        <dbReference type="Proteomes" id="UP000257109"/>
    </source>
</evidence>
<evidence type="ECO:0000256" key="1">
    <source>
        <dbReference type="ARBA" id="ARBA00008894"/>
    </source>
</evidence>
<feature type="non-terminal residue" evidence="7">
    <location>
        <position position="1"/>
    </location>
</feature>
<dbReference type="EMBL" id="QJKJ01005591">
    <property type="protein sequence ID" value="RDX89734.1"/>
    <property type="molecule type" value="Genomic_DNA"/>
</dbReference>
<feature type="domain" description="Disease resistance protein At4g27190-like leucine-rich repeats" evidence="6">
    <location>
        <begin position="734"/>
        <end position="833"/>
    </location>
</feature>
<dbReference type="OrthoDB" id="971758at2759"/>
<proteinExistence type="inferred from homology"/>
<evidence type="ECO:0000313" key="7">
    <source>
        <dbReference type="EMBL" id="RDX89734.1"/>
    </source>
</evidence>
<dbReference type="STRING" id="157652.A0A371GGR3"/>
<feature type="domain" description="NB-ARC" evidence="5">
    <location>
        <begin position="267"/>
        <end position="355"/>
    </location>
</feature>
<comment type="caution">
    <text evidence="7">The sequence shown here is derived from an EMBL/GenBank/DDBJ whole genome shotgun (WGS) entry which is preliminary data.</text>
</comment>
<evidence type="ECO:0000259" key="5">
    <source>
        <dbReference type="Pfam" id="PF00931"/>
    </source>
</evidence>
<dbReference type="InterPro" id="IPR050905">
    <property type="entry name" value="Plant_NBS-LRR"/>
</dbReference>
<dbReference type="GO" id="GO:0043531">
    <property type="term" value="F:ADP binding"/>
    <property type="evidence" value="ECO:0007669"/>
    <property type="project" value="InterPro"/>
</dbReference>
<dbReference type="PANTHER" id="PTHR33463:SF105">
    <property type="entry name" value="AND NB-ARC DOMAIN DISEASE RESISTANCE PROTEIN, PUTATIVE-RELATED"/>
    <property type="match status" value="1"/>
</dbReference>
<reference evidence="7" key="1">
    <citation type="submission" date="2018-05" db="EMBL/GenBank/DDBJ databases">
        <title>Draft genome of Mucuna pruriens seed.</title>
        <authorList>
            <person name="Nnadi N.E."/>
            <person name="Vos R."/>
            <person name="Hasami M.H."/>
            <person name="Devisetty U.K."/>
            <person name="Aguiy J.C."/>
        </authorList>
    </citation>
    <scope>NUCLEOTIDE SEQUENCE [LARGE SCALE GENOMIC DNA]</scope>
    <source>
        <strain evidence="7">JCA_2017</strain>
    </source>
</reference>
<dbReference type="GO" id="GO:0005524">
    <property type="term" value="F:ATP binding"/>
    <property type="evidence" value="ECO:0007669"/>
    <property type="project" value="UniProtKB-KW"/>
</dbReference>
<dbReference type="GO" id="GO:0006952">
    <property type="term" value="P:defense response"/>
    <property type="evidence" value="ECO:0007669"/>
    <property type="project" value="UniProtKB-KW"/>
</dbReference>
<dbReference type="PANTHER" id="PTHR33463">
    <property type="entry name" value="NB-ARC DOMAIN-CONTAINING PROTEIN-RELATED"/>
    <property type="match status" value="1"/>
</dbReference>
<keyword evidence="2" id="KW-0547">Nucleotide-binding</keyword>
<dbReference type="Pfam" id="PF23247">
    <property type="entry name" value="LRR_RPS2"/>
    <property type="match status" value="1"/>
</dbReference>
<dbReference type="InterPro" id="IPR002182">
    <property type="entry name" value="NB-ARC"/>
</dbReference>
<dbReference type="InterPro" id="IPR057135">
    <property type="entry name" value="At4g27190-like_LRR"/>
</dbReference>
<dbReference type="AlphaFoldDB" id="A0A371GGR3"/>
<dbReference type="Proteomes" id="UP000257109">
    <property type="component" value="Unassembled WGS sequence"/>
</dbReference>
<gene>
    <name evidence="7" type="ORF">CR513_28503</name>
</gene>
<feature type="domain" description="NB-ARC" evidence="5">
    <location>
        <begin position="217"/>
        <end position="260"/>
    </location>
</feature>
<dbReference type="Pfam" id="PF00931">
    <property type="entry name" value="NB-ARC"/>
    <property type="match status" value="2"/>
</dbReference>
<evidence type="ECO:0000256" key="2">
    <source>
        <dbReference type="ARBA" id="ARBA00022741"/>
    </source>
</evidence>
<keyword evidence="3" id="KW-0611">Plant defense</keyword>
<sequence length="967" mass="110269">AKMPKIVSKIISYQACTTYSIDIKFKEGIQPATATTFTSVCKYNKIHQSDQLIHDQDCVISNGGYLSHHCNKDCRICSGSNFTACLIFLLFQQLCWDSFKCKRSLELTRDCMKEKVREVTNRTEKIEPTVEKWLKDVENVSGEVQLLEGRIREVSKSYFKRRCQYFLAKEIATKIEKMTKLNDNSKFEPFSRITELPGMKYYSSKDFIFFESTKVAHNKVLEELKDKSVSMIGLVGMGGSGKTTLAKEVGKKAEELKLFEKVVVATEESDKGRAQRLSQRLTKGDTLLILDDVWEKLKFESLGIPCNENKGCGVLLTTRSREVCTSMQCQSIIELNLLTAEEVWTLFKSHANINDDSLHDLQIVARKVVNECKGLPIAIVTVGSTLRGKTLGNWKSALSRLQNSKPLDIPKGLTSPHVYLKVSYDNLTNQLAKSLGLGLIGTFGTLEEATGEVHAAINILLDSCLLLHSNKKENVKMHDLVHDVALWIASEMGRAILASTGMDPRTLAKDETIKDKKAISLWDLRNGQLLDDDQFNCPTLEILLLHSPKVGFQVSNACLERMKMLKTLAFLTTGYTWYSYLFRRNALSLLQGYQLGDISVLRSLQALEILDLRGSSFQELPNGIVALKKLKLLDLYCCRIEKSNAYEVITRCLQLEELYLHLLQSEENFPHDVSFPRLQRYIITQTHYTFENDFWDSRRPSRSLWMYGFNASAQNFLSLPIKNLFARAQHLYLVGLCEGYKNVIPSMDPQDMNELILLFLKSCGEIECLFDSTIITNSIVDMLQTEAVFSNLSVLKLHDLESLQEVFHDPSSLCSLENLQKLWIEECQQLYNISFPRNSKLCCLKEITIDSCPMLTSLFMPSIANTLVLLESLCIVKVTPVCRSLSTLSIEKCNKLEYIFPTCFDTEMEHHLSMYKHQSHQLHSLSNLKTLYCIKCPRLSKFFWQKAVIDSNIQQHTTEMQYIFERI</sequence>
<dbReference type="InterPro" id="IPR027417">
    <property type="entry name" value="P-loop_NTPase"/>
</dbReference>
<organism evidence="7 8">
    <name type="scientific">Mucuna pruriens</name>
    <name type="common">Velvet bean</name>
    <name type="synonym">Dolichos pruriens</name>
    <dbReference type="NCBI Taxonomy" id="157652"/>
    <lineage>
        <taxon>Eukaryota</taxon>
        <taxon>Viridiplantae</taxon>
        <taxon>Streptophyta</taxon>
        <taxon>Embryophyta</taxon>
        <taxon>Tracheophyta</taxon>
        <taxon>Spermatophyta</taxon>
        <taxon>Magnoliopsida</taxon>
        <taxon>eudicotyledons</taxon>
        <taxon>Gunneridae</taxon>
        <taxon>Pentapetalae</taxon>
        <taxon>rosids</taxon>
        <taxon>fabids</taxon>
        <taxon>Fabales</taxon>
        <taxon>Fabaceae</taxon>
        <taxon>Papilionoideae</taxon>
        <taxon>50 kb inversion clade</taxon>
        <taxon>NPAAA clade</taxon>
        <taxon>indigoferoid/millettioid clade</taxon>
        <taxon>Phaseoleae</taxon>
        <taxon>Mucuna</taxon>
    </lineage>
</organism>
<dbReference type="InterPro" id="IPR032675">
    <property type="entry name" value="LRR_dom_sf"/>
</dbReference>
<evidence type="ECO:0000256" key="3">
    <source>
        <dbReference type="ARBA" id="ARBA00022821"/>
    </source>
</evidence>
<evidence type="ECO:0000256" key="4">
    <source>
        <dbReference type="ARBA" id="ARBA00022840"/>
    </source>
</evidence>
<protein>
    <submittedName>
        <fullName evidence="7">Disease resistance protein</fullName>
    </submittedName>
</protein>
<evidence type="ECO:0000259" key="6">
    <source>
        <dbReference type="Pfam" id="PF23247"/>
    </source>
</evidence>
<keyword evidence="4" id="KW-0067">ATP-binding</keyword>
<dbReference type="Gene3D" id="3.40.50.300">
    <property type="entry name" value="P-loop containing nucleotide triphosphate hydrolases"/>
    <property type="match status" value="2"/>
</dbReference>
<dbReference type="SUPFAM" id="SSF52540">
    <property type="entry name" value="P-loop containing nucleoside triphosphate hydrolases"/>
    <property type="match status" value="1"/>
</dbReference>
<comment type="similarity">
    <text evidence="1">Belongs to the disease resistance NB-LRR family.</text>
</comment>
<dbReference type="InterPro" id="IPR042197">
    <property type="entry name" value="Apaf_helical"/>
</dbReference>
<accession>A0A371GGR3</accession>
<name>A0A371GGR3_MUCPR</name>